<reference evidence="1" key="1">
    <citation type="submission" date="2023-10" db="EMBL/GenBank/DDBJ databases">
        <authorList>
            <person name="Rodriguez Cubillos JULIANA M."/>
            <person name="De Vega J."/>
        </authorList>
    </citation>
    <scope>NUCLEOTIDE SEQUENCE</scope>
</reference>
<comment type="caution">
    <text evidence="1">The sequence shown here is derived from an EMBL/GenBank/DDBJ whole genome shotgun (WGS) entry which is preliminary data.</text>
</comment>
<dbReference type="Proteomes" id="UP001177021">
    <property type="component" value="Unassembled WGS sequence"/>
</dbReference>
<evidence type="ECO:0000313" key="2">
    <source>
        <dbReference type="Proteomes" id="UP001177021"/>
    </source>
</evidence>
<protein>
    <submittedName>
        <fullName evidence="1">Uncharacterized protein</fullName>
    </submittedName>
</protein>
<accession>A0ACB0MA38</accession>
<dbReference type="EMBL" id="CASHSV030000823">
    <property type="protein sequence ID" value="CAJ2677348.1"/>
    <property type="molecule type" value="Genomic_DNA"/>
</dbReference>
<name>A0ACB0MA38_TRIPR</name>
<evidence type="ECO:0000313" key="1">
    <source>
        <dbReference type="EMBL" id="CAJ2677348.1"/>
    </source>
</evidence>
<proteinExistence type="predicted"/>
<gene>
    <name evidence="1" type="ORF">MILVUS5_LOCUS39869</name>
</gene>
<organism evidence="1 2">
    <name type="scientific">Trifolium pratense</name>
    <name type="common">Red clover</name>
    <dbReference type="NCBI Taxonomy" id="57577"/>
    <lineage>
        <taxon>Eukaryota</taxon>
        <taxon>Viridiplantae</taxon>
        <taxon>Streptophyta</taxon>
        <taxon>Embryophyta</taxon>
        <taxon>Tracheophyta</taxon>
        <taxon>Spermatophyta</taxon>
        <taxon>Magnoliopsida</taxon>
        <taxon>eudicotyledons</taxon>
        <taxon>Gunneridae</taxon>
        <taxon>Pentapetalae</taxon>
        <taxon>rosids</taxon>
        <taxon>fabids</taxon>
        <taxon>Fabales</taxon>
        <taxon>Fabaceae</taxon>
        <taxon>Papilionoideae</taxon>
        <taxon>50 kb inversion clade</taxon>
        <taxon>NPAAA clade</taxon>
        <taxon>Hologalegina</taxon>
        <taxon>IRL clade</taxon>
        <taxon>Trifolieae</taxon>
        <taxon>Trifolium</taxon>
    </lineage>
</organism>
<sequence>METVKPKSAMNNRSKKFAKTFQKVISLKSATKIASNNGICMLNSNLKVKEDSFTDYHTKTNGNNKNKARNKAVMEALIARLFAGVTTIKASYAELQMAQHPYNNDSIQAADQAVVDELRAISELKRRFLKKELNLSPQVTIMLAEIQEQQSIMKTYEITIKKLQGEVDAKDSQISSLRKKLDECISFNKSLEKKLNSNASLSLFVNLEFSMLNHTHFVYFLHHTLRSIRTFVKLMIEEMESANWDVEAAVKFIHPNAVFNKPSHRCFAFESFVCITMFESFNYPNFIFSNDPLQNNHQNHYFDKFKRLRSLNPKQYLENNPNSSFAKFLKSKYLQLVHAKMECSLFGNLNQRKLVNSGGNPDSAFFLAFAEMAKRVWTLHYLAFSFQENVNIFQVKKNTRFSEVYMESVTEESVSTTSGSVESTDSNSGEFRVVFTVVPGFKIGKAVIQSQVYLSLMDSPSSS</sequence>
<keyword evidence="2" id="KW-1185">Reference proteome</keyword>